<dbReference type="OrthoDB" id="442176at2759"/>
<name>A0A0D0VII5_CRYGA</name>
<dbReference type="AlphaFoldDB" id="A0A0D0VII5"/>
<gene>
    <name evidence="2" type="ORF">I312_06172</name>
</gene>
<protein>
    <recommendedName>
        <fullName evidence="3">Adenylate kinase</fullName>
    </recommendedName>
</protein>
<evidence type="ECO:0000256" key="1">
    <source>
        <dbReference type="SAM" id="MobiDB-lite"/>
    </source>
</evidence>
<proteinExistence type="predicted"/>
<evidence type="ECO:0008006" key="3">
    <source>
        <dbReference type="Google" id="ProtNLM"/>
    </source>
</evidence>
<feature type="compositionally biased region" description="Low complexity" evidence="1">
    <location>
        <begin position="20"/>
        <end position="49"/>
    </location>
</feature>
<dbReference type="EMBL" id="KN847996">
    <property type="protein sequence ID" value="KIR44680.1"/>
    <property type="molecule type" value="Genomic_DNA"/>
</dbReference>
<organism evidence="2">
    <name type="scientific">Cryptococcus bacillisporus CA1280</name>
    <dbReference type="NCBI Taxonomy" id="1296109"/>
    <lineage>
        <taxon>Eukaryota</taxon>
        <taxon>Fungi</taxon>
        <taxon>Dikarya</taxon>
        <taxon>Basidiomycota</taxon>
        <taxon>Agaricomycotina</taxon>
        <taxon>Tremellomycetes</taxon>
        <taxon>Tremellales</taxon>
        <taxon>Cryptococcaceae</taxon>
        <taxon>Cryptococcus</taxon>
        <taxon>Cryptococcus gattii species complex</taxon>
    </lineage>
</organism>
<dbReference type="Pfam" id="PF13207">
    <property type="entry name" value="AAA_17"/>
    <property type="match status" value="1"/>
</dbReference>
<feature type="region of interest" description="Disordered" evidence="1">
    <location>
        <begin position="1"/>
        <end position="52"/>
    </location>
</feature>
<sequence length="106" mass="10978">MTVIDTIKDKLHPHHDKHATATTAATAAEPAATETSKSAPDAPDASNAPTVKFSDTPVFDANKITVIFVLGGPGAGKGTQCEKLVTEYGFKHLSGQSISPASFGAW</sequence>
<dbReference type="SUPFAM" id="SSF52540">
    <property type="entry name" value="P-loop containing nucleoside triphosphate hydrolases"/>
    <property type="match status" value="1"/>
</dbReference>
<feature type="compositionally biased region" description="Basic and acidic residues" evidence="1">
    <location>
        <begin position="1"/>
        <end position="10"/>
    </location>
</feature>
<reference evidence="2" key="1">
    <citation type="submission" date="2015-01" db="EMBL/GenBank/DDBJ databases">
        <title>The Genome Sequence of Cryptococcus gattii CA1280.</title>
        <authorList>
            <consortium name="The Broad Institute Genomics Platform"/>
            <person name="Cuomo C."/>
            <person name="Litvintseva A."/>
            <person name="Chen Y."/>
            <person name="Heitman J."/>
            <person name="Sun S."/>
            <person name="Springer D."/>
            <person name="Dromer F."/>
            <person name="Young S."/>
            <person name="Zeng Q."/>
            <person name="Gargeya S."/>
            <person name="Abouelleil A."/>
            <person name="Alvarado L."/>
            <person name="Chapman S.B."/>
            <person name="Gainer-Dewar J."/>
            <person name="Goldberg J."/>
            <person name="Griggs A."/>
            <person name="Gujja S."/>
            <person name="Hansen M."/>
            <person name="Howarth C."/>
            <person name="Imamovic A."/>
            <person name="Larimer J."/>
            <person name="Murphy C."/>
            <person name="Naylor J."/>
            <person name="Pearson M."/>
            <person name="Priest M."/>
            <person name="Roberts A."/>
            <person name="Saif S."/>
            <person name="Shea T."/>
            <person name="Sykes S."/>
            <person name="Wortman J."/>
            <person name="Nusbaum C."/>
            <person name="Birren B."/>
        </authorList>
    </citation>
    <scope>NUCLEOTIDE SEQUENCE [LARGE SCALE GENOMIC DNA]</scope>
    <source>
        <strain evidence="2">CA1280</strain>
    </source>
</reference>
<accession>A0A0D0VII5</accession>
<evidence type="ECO:0000313" key="2">
    <source>
        <dbReference type="EMBL" id="KIR44680.1"/>
    </source>
</evidence>
<dbReference type="Gene3D" id="3.40.50.300">
    <property type="entry name" value="P-loop containing nucleotide triphosphate hydrolases"/>
    <property type="match status" value="1"/>
</dbReference>
<dbReference type="InterPro" id="IPR027417">
    <property type="entry name" value="P-loop_NTPase"/>
</dbReference>
<dbReference type="HOGENOM" id="CLU_2223162_0_0_1"/>